<dbReference type="SUPFAM" id="SSF52833">
    <property type="entry name" value="Thioredoxin-like"/>
    <property type="match status" value="1"/>
</dbReference>
<evidence type="ECO:0000313" key="7">
    <source>
        <dbReference type="Proteomes" id="UP001497512"/>
    </source>
</evidence>
<dbReference type="PROSITE" id="PS00194">
    <property type="entry name" value="THIOREDOXIN_1"/>
    <property type="match status" value="1"/>
</dbReference>
<name>A0ABP0TUV9_9BRYO</name>
<keyword evidence="3" id="KW-1015">Disulfide bond</keyword>
<accession>A0ABP0TUV9</accession>
<keyword evidence="1" id="KW-0813">Transport</keyword>
<dbReference type="InterPro" id="IPR005746">
    <property type="entry name" value="Thioredoxin"/>
</dbReference>
<keyword evidence="2" id="KW-0249">Electron transport</keyword>
<dbReference type="Gene3D" id="3.40.30.10">
    <property type="entry name" value="Glutaredoxin"/>
    <property type="match status" value="1"/>
</dbReference>
<reference evidence="6" key="1">
    <citation type="submission" date="2024-02" db="EMBL/GenBank/DDBJ databases">
        <authorList>
            <consortium name="ELIXIR-Norway"/>
            <consortium name="Elixir Norway"/>
        </authorList>
    </citation>
    <scope>NUCLEOTIDE SEQUENCE</scope>
</reference>
<proteinExistence type="predicted"/>
<keyword evidence="7" id="KW-1185">Reference proteome</keyword>
<keyword evidence="4" id="KW-0676">Redox-active center</keyword>
<dbReference type="InterPro" id="IPR017937">
    <property type="entry name" value="Thioredoxin_CS"/>
</dbReference>
<dbReference type="NCBIfam" id="TIGR01068">
    <property type="entry name" value="thioredoxin"/>
    <property type="match status" value="1"/>
</dbReference>
<dbReference type="PROSITE" id="PS51352">
    <property type="entry name" value="THIOREDOXIN_2"/>
    <property type="match status" value="1"/>
</dbReference>
<evidence type="ECO:0000256" key="1">
    <source>
        <dbReference type="ARBA" id="ARBA00022448"/>
    </source>
</evidence>
<dbReference type="Pfam" id="PF00085">
    <property type="entry name" value="Thioredoxin"/>
    <property type="match status" value="1"/>
</dbReference>
<evidence type="ECO:0000259" key="5">
    <source>
        <dbReference type="PROSITE" id="PS51352"/>
    </source>
</evidence>
<evidence type="ECO:0000256" key="3">
    <source>
        <dbReference type="ARBA" id="ARBA00023157"/>
    </source>
</evidence>
<dbReference type="Proteomes" id="UP001497512">
    <property type="component" value="Chromosome 15"/>
</dbReference>
<dbReference type="PANTHER" id="PTHR45663:SF15">
    <property type="entry name" value="THIOREDOXIN Y1, CHLOROPLASTIC"/>
    <property type="match status" value="1"/>
</dbReference>
<organism evidence="6 7">
    <name type="scientific">Sphagnum troendelagicum</name>
    <dbReference type="NCBI Taxonomy" id="128251"/>
    <lineage>
        <taxon>Eukaryota</taxon>
        <taxon>Viridiplantae</taxon>
        <taxon>Streptophyta</taxon>
        <taxon>Embryophyta</taxon>
        <taxon>Bryophyta</taxon>
        <taxon>Sphagnophytina</taxon>
        <taxon>Sphagnopsida</taxon>
        <taxon>Sphagnales</taxon>
        <taxon>Sphagnaceae</taxon>
        <taxon>Sphagnum</taxon>
    </lineage>
</organism>
<evidence type="ECO:0000256" key="4">
    <source>
        <dbReference type="ARBA" id="ARBA00023284"/>
    </source>
</evidence>
<sequence length="199" mass="21781">MDCSTVLCRGFRPAVITSPAPPSVSFSSSSDLMGFRERPGFLRLEKKAVRKASKGVGAEAVLGSRDTCSFPSTCANIATARPHVQQVHAAKQTFSSFDDMIEKSDLPVLVDFYAIWCGPCQVMVPILNDVGQALKEKVRVVKIDTEKYPSIATRFSVQALPTFVLFQNGKPVMRLEGVVQAQELIGQIERALYLLQSKA</sequence>
<gene>
    <name evidence="6" type="ORF">CSSPTR1EN2_LOCUS7879</name>
</gene>
<dbReference type="InterPro" id="IPR036249">
    <property type="entry name" value="Thioredoxin-like_sf"/>
</dbReference>
<feature type="domain" description="Thioredoxin" evidence="5">
    <location>
        <begin position="69"/>
        <end position="193"/>
    </location>
</feature>
<evidence type="ECO:0000313" key="6">
    <source>
        <dbReference type="EMBL" id="CAK9205500.1"/>
    </source>
</evidence>
<dbReference type="InterPro" id="IPR013766">
    <property type="entry name" value="Thioredoxin_domain"/>
</dbReference>
<dbReference type="PRINTS" id="PR00421">
    <property type="entry name" value="THIOREDOXIN"/>
</dbReference>
<evidence type="ECO:0000256" key="2">
    <source>
        <dbReference type="ARBA" id="ARBA00022982"/>
    </source>
</evidence>
<dbReference type="PANTHER" id="PTHR45663">
    <property type="entry name" value="GEO12009P1"/>
    <property type="match status" value="1"/>
</dbReference>
<protein>
    <recommendedName>
        <fullName evidence="5">Thioredoxin domain-containing protein</fullName>
    </recommendedName>
</protein>
<dbReference type="EMBL" id="OZ019907">
    <property type="protein sequence ID" value="CAK9205500.1"/>
    <property type="molecule type" value="Genomic_DNA"/>
</dbReference>
<dbReference type="CDD" id="cd02947">
    <property type="entry name" value="TRX_family"/>
    <property type="match status" value="1"/>
</dbReference>